<evidence type="ECO:0000313" key="3">
    <source>
        <dbReference type="EMBL" id="MDI1485063.1"/>
    </source>
</evidence>
<dbReference type="PANTHER" id="PTHR22935">
    <property type="entry name" value="PENICILLIN-BINDING PROTEIN"/>
    <property type="match status" value="1"/>
</dbReference>
<dbReference type="InterPro" id="IPR001466">
    <property type="entry name" value="Beta-lactam-related"/>
</dbReference>
<dbReference type="Proteomes" id="UP001161017">
    <property type="component" value="Unassembled WGS sequence"/>
</dbReference>
<evidence type="ECO:0008006" key="5">
    <source>
        <dbReference type="Google" id="ProtNLM"/>
    </source>
</evidence>
<protein>
    <recommendedName>
        <fullName evidence="5">Beta-lactamase-related domain-containing protein</fullName>
    </recommendedName>
</protein>
<proteinExistence type="predicted"/>
<evidence type="ECO:0000259" key="1">
    <source>
        <dbReference type="Pfam" id="PF00144"/>
    </source>
</evidence>
<accession>A0AA43QHZ9</accession>
<dbReference type="SUPFAM" id="SSF56601">
    <property type="entry name" value="beta-lactamase/transpeptidase-like"/>
    <property type="match status" value="1"/>
</dbReference>
<keyword evidence="4" id="KW-1185">Reference proteome</keyword>
<feature type="domain" description="Beta-lactamase-related" evidence="1">
    <location>
        <begin position="37"/>
        <end position="316"/>
    </location>
</feature>
<name>A0AA43QHZ9_9LECA</name>
<dbReference type="InterPro" id="IPR051478">
    <property type="entry name" value="Beta-lactamase-like_AB/R"/>
</dbReference>
<dbReference type="AlphaFoldDB" id="A0AA43QHZ9"/>
<comment type="caution">
    <text evidence="3">The sequence shown here is derived from an EMBL/GenBank/DDBJ whole genome shotgun (WGS) entry which is preliminary data.</text>
</comment>
<dbReference type="InterPro" id="IPR058664">
    <property type="entry name" value="ARB_00930-like_C"/>
</dbReference>
<dbReference type="Pfam" id="PF26335">
    <property type="entry name" value="ARB_00930_C"/>
    <property type="match status" value="1"/>
</dbReference>
<dbReference type="EMBL" id="JAPUFD010000001">
    <property type="protein sequence ID" value="MDI1485063.1"/>
    <property type="molecule type" value="Genomic_DNA"/>
</dbReference>
<dbReference type="Pfam" id="PF00144">
    <property type="entry name" value="Beta-lactamase"/>
    <property type="match status" value="1"/>
</dbReference>
<sequence>MLKEDVTFSLGLFSIHDRAAAELQYHYASPEVVKAPNGTHKVDGDSIYRIASVSKLFTVYAGMIELSSEDWNRPITEFIPELAISAEKSDDDDESAVDEKAAAAAPSVVYGFPPLDLNVLGPCSNVSNPLCPTNDFIASLRSQPPSFLPWTSPAYADSGFMLLGLAIANITNNPIEAVYHDSIFEPLGMTSSNSTAPTGEAELARSVLADPQSFSLEGGFTTPSGGLFSTINDLAKFGTSLLNSTLLPTNVTRKWMKPITHTASLTHSVGAPWEIQRYIHPSTGKVTDLYTKLGDSGSYGGVTAIIPDYGAGFSMLNGHSNATVRSHAANTILDYITEAVLPALEAQAAAEAARNFVGTYVSTDSKLNSSLTVAFNESTVKAAPLDALSISSWISNGTDVLASDLFEGVKPRLLPTILNQNRSNGAGQVPFQASTNPQTNGYTQAGELAIGPFTGQYATNFDWLIVDQRHYGAIAIDLFIFDVDDKGKAEAVRPAVTRSKLNRSE</sequence>
<dbReference type="InterPro" id="IPR012338">
    <property type="entry name" value="Beta-lactam/transpept-like"/>
</dbReference>
<gene>
    <name evidence="3" type="ORF">OHK93_000197</name>
</gene>
<organism evidence="3 4">
    <name type="scientific">Ramalina farinacea</name>
    <dbReference type="NCBI Taxonomy" id="258253"/>
    <lineage>
        <taxon>Eukaryota</taxon>
        <taxon>Fungi</taxon>
        <taxon>Dikarya</taxon>
        <taxon>Ascomycota</taxon>
        <taxon>Pezizomycotina</taxon>
        <taxon>Lecanoromycetes</taxon>
        <taxon>OSLEUM clade</taxon>
        <taxon>Lecanoromycetidae</taxon>
        <taxon>Lecanorales</taxon>
        <taxon>Lecanorineae</taxon>
        <taxon>Ramalinaceae</taxon>
        <taxon>Ramalina</taxon>
    </lineage>
</organism>
<feature type="domain" description="Beta-lactamase-like ARB-00930-like C-terminal" evidence="2">
    <location>
        <begin position="348"/>
        <end position="504"/>
    </location>
</feature>
<evidence type="ECO:0000259" key="2">
    <source>
        <dbReference type="Pfam" id="PF26335"/>
    </source>
</evidence>
<dbReference type="PANTHER" id="PTHR22935:SF97">
    <property type="entry name" value="BETA-LACTAMASE-RELATED DOMAIN-CONTAINING PROTEIN"/>
    <property type="match status" value="1"/>
</dbReference>
<reference evidence="3" key="1">
    <citation type="journal article" date="2023" name="Genome Biol. Evol.">
        <title>First Whole Genome Sequence and Flow Cytometry Genome Size Data for the Lichen-Forming Fungus Ramalina farinacea (Ascomycota).</title>
        <authorList>
            <person name="Llewellyn T."/>
            <person name="Mian S."/>
            <person name="Hill R."/>
            <person name="Leitch I.J."/>
            <person name="Gaya E."/>
        </authorList>
    </citation>
    <scope>NUCLEOTIDE SEQUENCE</scope>
    <source>
        <strain evidence="3">LIQ254RAFAR</strain>
    </source>
</reference>
<dbReference type="Gene3D" id="3.40.710.10">
    <property type="entry name" value="DD-peptidase/beta-lactamase superfamily"/>
    <property type="match status" value="1"/>
</dbReference>
<evidence type="ECO:0000313" key="4">
    <source>
        <dbReference type="Proteomes" id="UP001161017"/>
    </source>
</evidence>